<dbReference type="Gene3D" id="3.30.1360.40">
    <property type="match status" value="1"/>
</dbReference>
<keyword evidence="3" id="KW-0067">ATP-binding</keyword>
<dbReference type="STRING" id="1443111.Z949_3480"/>
<comment type="caution">
    <text evidence="5">The sequence shown here is derived from an EMBL/GenBank/DDBJ whole genome shotgun (WGS) entry which is preliminary data.</text>
</comment>
<dbReference type="InterPro" id="IPR029000">
    <property type="entry name" value="Cyclophilin-like_dom_sf"/>
</dbReference>
<evidence type="ECO:0000313" key="5">
    <source>
        <dbReference type="EMBL" id="RKE96885.1"/>
    </source>
</evidence>
<evidence type="ECO:0000313" key="6">
    <source>
        <dbReference type="Proteomes" id="UP000284407"/>
    </source>
</evidence>
<keyword evidence="1" id="KW-0547">Nucleotide-binding</keyword>
<reference evidence="5 6" key="1">
    <citation type="submission" date="2018-09" db="EMBL/GenBank/DDBJ databases">
        <title>Genomic Encyclopedia of Archaeal and Bacterial Type Strains, Phase II (KMG-II): from individual species to whole genera.</title>
        <authorList>
            <person name="Goeker M."/>
        </authorList>
    </citation>
    <scope>NUCLEOTIDE SEQUENCE [LARGE SCALE GENOMIC DNA]</scope>
    <source>
        <strain evidence="5 6">DSM 11458</strain>
    </source>
</reference>
<dbReference type="SMART" id="SM00796">
    <property type="entry name" value="AHS1"/>
    <property type="match status" value="1"/>
</dbReference>
<dbReference type="Gene3D" id="2.40.100.10">
    <property type="entry name" value="Cyclophilin-like"/>
    <property type="match status" value="1"/>
</dbReference>
<dbReference type="InterPro" id="IPR003833">
    <property type="entry name" value="CT_C_D"/>
</dbReference>
<sequence>MPLPITGVLTAAPFAQRDKRMTDLPAIRLVGLSGLLVQFATRMSEPANRAAIAFRAAVEAAQWPEVRETSTSLVSTFISIDLVKSPPEATREKLRALLAQQNWLEAPLPAGRTLWEIPTLYGTDAAPQLEEAAEAAGVSPDVAIAELSSTRVRVLTIGFAPGQPYTGELPPHWDIPRQQSLTKSVPAGALVVAIRQLIIFTNASPTGWRHIGQTAFRNFRPHDATPIALTPGDELCFPAVTEAEFARIILTDTSGHGGAQKQVLA</sequence>
<dbReference type="SUPFAM" id="SSF160467">
    <property type="entry name" value="PH0987 N-terminal domain-like"/>
    <property type="match status" value="1"/>
</dbReference>
<accession>A0A420DRK6</accession>
<dbReference type="GO" id="GO:0016787">
    <property type="term" value="F:hydrolase activity"/>
    <property type="evidence" value="ECO:0007669"/>
    <property type="project" value="UniProtKB-KW"/>
</dbReference>
<evidence type="ECO:0000256" key="3">
    <source>
        <dbReference type="ARBA" id="ARBA00022840"/>
    </source>
</evidence>
<dbReference type="GO" id="GO:0005524">
    <property type="term" value="F:ATP binding"/>
    <property type="evidence" value="ECO:0007669"/>
    <property type="project" value="UniProtKB-KW"/>
</dbReference>
<dbReference type="PANTHER" id="PTHR34698:SF2">
    <property type="entry name" value="5-OXOPROLINASE SUBUNIT B"/>
    <property type="match status" value="1"/>
</dbReference>
<evidence type="ECO:0000259" key="4">
    <source>
        <dbReference type="SMART" id="SM00796"/>
    </source>
</evidence>
<protein>
    <submittedName>
        <fullName evidence="5">KipI family sensor histidine kinase inhibitor</fullName>
    </submittedName>
</protein>
<name>A0A420DRK6_9RHOB</name>
<feature type="domain" description="Carboxyltransferase" evidence="4">
    <location>
        <begin position="25"/>
        <end position="229"/>
    </location>
</feature>
<keyword evidence="2" id="KW-0378">Hydrolase</keyword>
<dbReference type="Pfam" id="PF02682">
    <property type="entry name" value="CT_C_D"/>
    <property type="match status" value="1"/>
</dbReference>
<proteinExistence type="predicted"/>
<dbReference type="EMBL" id="RAQK01000001">
    <property type="protein sequence ID" value="RKE96885.1"/>
    <property type="molecule type" value="Genomic_DNA"/>
</dbReference>
<evidence type="ECO:0000256" key="2">
    <source>
        <dbReference type="ARBA" id="ARBA00022801"/>
    </source>
</evidence>
<dbReference type="PANTHER" id="PTHR34698">
    <property type="entry name" value="5-OXOPROLINASE SUBUNIT B"/>
    <property type="match status" value="1"/>
</dbReference>
<dbReference type="Proteomes" id="UP000284407">
    <property type="component" value="Unassembled WGS sequence"/>
</dbReference>
<organism evidence="5 6">
    <name type="scientific">Sulfitobacter guttiformis</name>
    <dbReference type="NCBI Taxonomy" id="74349"/>
    <lineage>
        <taxon>Bacteria</taxon>
        <taxon>Pseudomonadati</taxon>
        <taxon>Pseudomonadota</taxon>
        <taxon>Alphaproteobacteria</taxon>
        <taxon>Rhodobacterales</taxon>
        <taxon>Roseobacteraceae</taxon>
        <taxon>Sulfitobacter</taxon>
    </lineage>
</organism>
<dbReference type="InterPro" id="IPR010016">
    <property type="entry name" value="PxpB"/>
</dbReference>
<keyword evidence="6" id="KW-1185">Reference proteome</keyword>
<evidence type="ECO:0000256" key="1">
    <source>
        <dbReference type="ARBA" id="ARBA00022741"/>
    </source>
</evidence>
<dbReference type="SUPFAM" id="SSF50891">
    <property type="entry name" value="Cyclophilin-like"/>
    <property type="match status" value="1"/>
</dbReference>
<gene>
    <name evidence="5" type="ORF">C8N30_1463</name>
</gene>
<dbReference type="AlphaFoldDB" id="A0A420DRK6"/>